<feature type="non-terminal residue" evidence="1">
    <location>
        <position position="1"/>
    </location>
</feature>
<accession>A0ABD6EVE7</accession>
<evidence type="ECO:0000313" key="2">
    <source>
        <dbReference type="Proteomes" id="UP001608902"/>
    </source>
</evidence>
<gene>
    <name evidence="1" type="ORF">AB6A40_007366</name>
</gene>
<dbReference type="Proteomes" id="UP001608902">
    <property type="component" value="Unassembled WGS sequence"/>
</dbReference>
<comment type="caution">
    <text evidence="1">The sequence shown here is derived from an EMBL/GenBank/DDBJ whole genome shotgun (WGS) entry which is preliminary data.</text>
</comment>
<organism evidence="1 2">
    <name type="scientific">Gnathostoma spinigerum</name>
    <dbReference type="NCBI Taxonomy" id="75299"/>
    <lineage>
        <taxon>Eukaryota</taxon>
        <taxon>Metazoa</taxon>
        <taxon>Ecdysozoa</taxon>
        <taxon>Nematoda</taxon>
        <taxon>Chromadorea</taxon>
        <taxon>Rhabditida</taxon>
        <taxon>Spirurina</taxon>
        <taxon>Gnathostomatomorpha</taxon>
        <taxon>Gnathostomatoidea</taxon>
        <taxon>Gnathostomatidae</taxon>
        <taxon>Gnathostoma</taxon>
    </lineage>
</organism>
<keyword evidence="2" id="KW-1185">Reference proteome</keyword>
<protein>
    <submittedName>
        <fullName evidence="1">Uncharacterized protein</fullName>
    </submittedName>
</protein>
<sequence>LRISEDRCLSDVCLSVANAPYTSNMLNVFSSSSSFPLLYIKSIKFLQFVSSKMYKETPLNSSSGDNVVRSLIIP</sequence>
<proteinExistence type="predicted"/>
<evidence type="ECO:0000313" key="1">
    <source>
        <dbReference type="EMBL" id="MFH4980657.1"/>
    </source>
</evidence>
<name>A0ABD6EVE7_9BILA</name>
<reference evidence="1 2" key="1">
    <citation type="submission" date="2024-08" db="EMBL/GenBank/DDBJ databases">
        <title>Gnathostoma spinigerum genome.</title>
        <authorList>
            <person name="Gonzalez-Bertolin B."/>
            <person name="Monzon S."/>
            <person name="Zaballos A."/>
            <person name="Jimenez P."/>
            <person name="Dekumyoy P."/>
            <person name="Varona S."/>
            <person name="Cuesta I."/>
            <person name="Sumanam S."/>
            <person name="Adisakwattana P."/>
            <person name="Gasser R.B."/>
            <person name="Hernandez-Gonzalez A."/>
            <person name="Young N.D."/>
            <person name="Perteguer M.J."/>
        </authorList>
    </citation>
    <scope>NUCLEOTIDE SEQUENCE [LARGE SCALE GENOMIC DNA]</scope>
    <source>
        <strain evidence="1">AL3</strain>
        <tissue evidence="1">Liver</tissue>
    </source>
</reference>
<dbReference type="EMBL" id="JBGFUD010005878">
    <property type="protein sequence ID" value="MFH4980657.1"/>
    <property type="molecule type" value="Genomic_DNA"/>
</dbReference>
<dbReference type="AlphaFoldDB" id="A0ABD6EVE7"/>